<feature type="binding site" evidence="10">
    <location>
        <position position="211"/>
    </location>
    <ligand>
        <name>Zn(2+)</name>
        <dbReference type="ChEBI" id="CHEBI:29105"/>
        <label>2</label>
        <note>catalytic</note>
    </ligand>
</feature>
<feature type="binding site" evidence="10">
    <location>
        <position position="211"/>
    </location>
    <ligand>
        <name>Zn(2+)</name>
        <dbReference type="ChEBI" id="CHEBI:29105"/>
        <label>1</label>
        <note>catalytic</note>
    </ligand>
</feature>
<evidence type="ECO:0000256" key="4">
    <source>
        <dbReference type="ARBA" id="ARBA00022722"/>
    </source>
</evidence>
<evidence type="ECO:0000256" key="6">
    <source>
        <dbReference type="ARBA" id="ARBA00022759"/>
    </source>
</evidence>
<dbReference type="InterPro" id="IPR036866">
    <property type="entry name" value="RibonucZ/Hydroxyglut_hydro"/>
</dbReference>
<evidence type="ECO:0000256" key="2">
    <source>
        <dbReference type="ARBA" id="ARBA00012477"/>
    </source>
</evidence>
<dbReference type="RefSeq" id="WP_143894205.1">
    <property type="nucleotide sequence ID" value="NZ_CP041666.1"/>
</dbReference>
<dbReference type="GO" id="GO:0042802">
    <property type="term" value="F:identical protein binding"/>
    <property type="evidence" value="ECO:0007669"/>
    <property type="project" value="UniProtKB-ARBA"/>
</dbReference>
<dbReference type="InterPro" id="IPR001279">
    <property type="entry name" value="Metallo-B-lactamas"/>
</dbReference>
<evidence type="ECO:0000256" key="10">
    <source>
        <dbReference type="HAMAP-Rule" id="MF_01818"/>
    </source>
</evidence>
<keyword evidence="7 10" id="KW-0378">Hydrolase</keyword>
<dbReference type="HAMAP" id="MF_01818">
    <property type="entry name" value="RNase_Z_BN"/>
    <property type="match status" value="1"/>
</dbReference>
<sequence length="308" mass="34611">MDIRFLGTGAGLPSKQRNVTSIALELLPENGSVWLFDCGEATQHQILHTNIKPRKINKIFITHLHGDHIFGLPGLLSSRSFQDGHTPLTIYGPTGVKEYVETSLAISQTKLRYPLYVEELTEGVLFEDEQFTVSCKLVEHGIPSYGFTVQEKDKPGQLQPEKLRACGFPPGPLYQQIKQNESITLENGEVLYRKDFIGPDIPGRKVSIIGDTRYVEELASFVEHSDVLVHEATFSNDDEQHAYDYFHSTTMQAAKLAQNANVTKLVLTHISSRYQETDSLLNEAKSIFQATEIAHDFSVFSVRENKNT</sequence>
<feature type="binding site" evidence="10">
    <location>
        <position position="269"/>
    </location>
    <ligand>
        <name>Zn(2+)</name>
        <dbReference type="ChEBI" id="CHEBI:29105"/>
        <label>2</label>
        <note>catalytic</note>
    </ligand>
</feature>
<dbReference type="Pfam" id="PF12706">
    <property type="entry name" value="Lactamase_B_2"/>
    <property type="match status" value="1"/>
</dbReference>
<dbReference type="CDD" id="cd07717">
    <property type="entry name" value="RNaseZ_ZiPD-like_MBL-fold"/>
    <property type="match status" value="1"/>
</dbReference>
<evidence type="ECO:0000313" key="13">
    <source>
        <dbReference type="Proteomes" id="UP000315215"/>
    </source>
</evidence>
<dbReference type="NCBIfam" id="NF000801">
    <property type="entry name" value="PRK00055.1-3"/>
    <property type="match status" value="1"/>
</dbReference>
<feature type="domain" description="Metallo-beta-lactamase" evidence="11">
    <location>
        <begin position="202"/>
        <end position="270"/>
    </location>
</feature>
<dbReference type="GO" id="GO:0008270">
    <property type="term" value="F:zinc ion binding"/>
    <property type="evidence" value="ECO:0007669"/>
    <property type="project" value="UniProtKB-UniRule"/>
</dbReference>
<keyword evidence="6 10" id="KW-0255">Endonuclease</keyword>
<dbReference type="FunFam" id="3.60.15.10:FF:000002">
    <property type="entry name" value="Ribonuclease Z"/>
    <property type="match status" value="1"/>
</dbReference>
<evidence type="ECO:0000256" key="9">
    <source>
        <dbReference type="ARBA" id="ARBA00057812"/>
    </source>
</evidence>
<keyword evidence="3 10" id="KW-0819">tRNA processing</keyword>
<evidence type="ECO:0000256" key="8">
    <source>
        <dbReference type="ARBA" id="ARBA00022833"/>
    </source>
</evidence>
<dbReference type="AlphaFoldDB" id="A0A516KGK4"/>
<keyword evidence="5 10" id="KW-0479">Metal-binding</keyword>
<dbReference type="EC" id="3.1.26.11" evidence="2 10"/>
<evidence type="ECO:0000256" key="1">
    <source>
        <dbReference type="ARBA" id="ARBA00011738"/>
    </source>
</evidence>
<dbReference type="Gene3D" id="3.60.15.10">
    <property type="entry name" value="Ribonuclease Z/Hydroxyacylglutathione hydrolase-like"/>
    <property type="match status" value="1"/>
</dbReference>
<dbReference type="Pfam" id="PF23023">
    <property type="entry name" value="Anti-Pycsar_Apyc1"/>
    <property type="match status" value="1"/>
</dbReference>
<comment type="catalytic activity">
    <reaction evidence="10">
        <text>Endonucleolytic cleavage of RNA, removing extra 3' nucleotides from tRNA precursor, generating 3' termini of tRNAs. A 3'-hydroxy group is left at the tRNA terminus and a 5'-phosphoryl group is left at the trailer molecule.</text>
        <dbReference type="EC" id="3.1.26.11"/>
    </reaction>
</comment>
<keyword evidence="4 10" id="KW-0540">Nuclease</keyword>
<evidence type="ECO:0000256" key="3">
    <source>
        <dbReference type="ARBA" id="ARBA00022694"/>
    </source>
</evidence>
<dbReference type="EMBL" id="CP041666">
    <property type="protein sequence ID" value="QDP40538.1"/>
    <property type="molecule type" value="Genomic_DNA"/>
</dbReference>
<dbReference type="PANTHER" id="PTHR46018:SF2">
    <property type="entry name" value="ZINC PHOSPHODIESTERASE ELAC PROTEIN 1"/>
    <property type="match status" value="1"/>
</dbReference>
<evidence type="ECO:0000256" key="7">
    <source>
        <dbReference type="ARBA" id="ARBA00022801"/>
    </source>
</evidence>
<feature type="binding site" evidence="10">
    <location>
        <position position="65"/>
    </location>
    <ligand>
        <name>Zn(2+)</name>
        <dbReference type="ChEBI" id="CHEBI:29105"/>
        <label>1</label>
        <note>catalytic</note>
    </ligand>
</feature>
<comment type="cofactor">
    <cofactor evidence="10">
        <name>Zn(2+)</name>
        <dbReference type="ChEBI" id="CHEBI:29105"/>
    </cofactor>
    <text evidence="10">Binds 2 Zn(2+) ions.</text>
</comment>
<comment type="function">
    <text evidence="9 10">Zinc phosphodiesterase, which displays some tRNA 3'-processing endonuclease activity. Probably involved in tRNA maturation, by removing a 3'-trailer from precursor tRNA.</text>
</comment>
<name>A0A516KGK4_9BACI</name>
<feature type="binding site" evidence="10">
    <location>
        <position position="63"/>
    </location>
    <ligand>
        <name>Zn(2+)</name>
        <dbReference type="ChEBI" id="CHEBI:29105"/>
        <label>1</label>
        <note>catalytic</note>
    </ligand>
</feature>
<feature type="active site" description="Proton acceptor" evidence="10">
    <location>
        <position position="67"/>
    </location>
</feature>
<dbReference type="Proteomes" id="UP000315215">
    <property type="component" value="Chromosome"/>
</dbReference>
<keyword evidence="8 10" id="KW-0862">Zinc</keyword>
<evidence type="ECO:0000259" key="11">
    <source>
        <dbReference type="Pfam" id="PF12706"/>
    </source>
</evidence>
<organism evidence="12 13">
    <name type="scientific">Radiobacillus deserti</name>
    <dbReference type="NCBI Taxonomy" id="2594883"/>
    <lineage>
        <taxon>Bacteria</taxon>
        <taxon>Bacillati</taxon>
        <taxon>Bacillota</taxon>
        <taxon>Bacilli</taxon>
        <taxon>Bacillales</taxon>
        <taxon>Bacillaceae</taxon>
        <taxon>Radiobacillus</taxon>
    </lineage>
</organism>
<dbReference type="NCBIfam" id="TIGR02651">
    <property type="entry name" value="RNase_Z"/>
    <property type="match status" value="1"/>
</dbReference>
<dbReference type="OrthoDB" id="9800940at2"/>
<protein>
    <recommendedName>
        <fullName evidence="2 10">Ribonuclease Z</fullName>
        <shortName evidence="10">RNase Z</shortName>
        <ecNumber evidence="2 10">3.1.26.11</ecNumber>
    </recommendedName>
    <alternativeName>
        <fullName evidence="10">tRNA 3 endonuclease</fullName>
    </alternativeName>
    <alternativeName>
        <fullName evidence="10">tRNase Z</fullName>
    </alternativeName>
</protein>
<evidence type="ECO:0000313" key="12">
    <source>
        <dbReference type="EMBL" id="QDP40538.1"/>
    </source>
</evidence>
<comment type="similarity">
    <text evidence="10">Belongs to the RNase Z family.</text>
</comment>
<feature type="binding site" evidence="10">
    <location>
        <position position="68"/>
    </location>
    <ligand>
        <name>Zn(2+)</name>
        <dbReference type="ChEBI" id="CHEBI:29105"/>
        <label>2</label>
        <note>catalytic</note>
    </ligand>
</feature>
<reference evidence="12 13" key="1">
    <citation type="submission" date="2019-07" db="EMBL/GenBank/DDBJ databases">
        <authorList>
            <person name="Li J."/>
        </authorList>
    </citation>
    <scope>NUCLEOTIDE SEQUENCE [LARGE SCALE GENOMIC DNA]</scope>
    <source>
        <strain evidence="12 13">TKL69</strain>
    </source>
</reference>
<dbReference type="KEGG" id="aqt:FN924_10270"/>
<dbReference type="InterPro" id="IPR013471">
    <property type="entry name" value="RNase_Z/BN"/>
</dbReference>
<proteinExistence type="inferred from homology"/>
<gene>
    <name evidence="10 12" type="primary">rnz</name>
    <name evidence="12" type="ORF">FN924_10270</name>
</gene>
<accession>A0A516KGK4</accession>
<dbReference type="PANTHER" id="PTHR46018">
    <property type="entry name" value="ZINC PHOSPHODIESTERASE ELAC PROTEIN 1"/>
    <property type="match status" value="1"/>
</dbReference>
<dbReference type="GO" id="GO:0042781">
    <property type="term" value="F:3'-tRNA processing endoribonuclease activity"/>
    <property type="evidence" value="ECO:0007669"/>
    <property type="project" value="UniProtKB-UniRule"/>
</dbReference>
<dbReference type="SUPFAM" id="SSF56281">
    <property type="entry name" value="Metallo-hydrolase/oxidoreductase"/>
    <property type="match status" value="1"/>
</dbReference>
<feature type="binding site" evidence="10">
    <location>
        <position position="140"/>
    </location>
    <ligand>
        <name>Zn(2+)</name>
        <dbReference type="ChEBI" id="CHEBI:29105"/>
        <label>1</label>
        <note>catalytic</note>
    </ligand>
</feature>
<evidence type="ECO:0000256" key="5">
    <source>
        <dbReference type="ARBA" id="ARBA00022723"/>
    </source>
</evidence>
<feature type="binding site" evidence="10">
    <location>
        <position position="67"/>
    </location>
    <ligand>
        <name>Zn(2+)</name>
        <dbReference type="ChEBI" id="CHEBI:29105"/>
        <label>2</label>
        <note>catalytic</note>
    </ligand>
</feature>
<keyword evidence="13" id="KW-1185">Reference proteome</keyword>
<comment type="subunit">
    <text evidence="1 10">Homodimer.</text>
</comment>